<reference evidence="3 4" key="1">
    <citation type="submission" date="2017-06" db="EMBL/GenBank/DDBJ databases">
        <title>Sequencing and comparative analysis of myxobacterial genomes.</title>
        <authorList>
            <person name="Rupp O."/>
            <person name="Goesmann A."/>
            <person name="Sogaard-Andersen L."/>
        </authorList>
    </citation>
    <scope>NUCLEOTIDE SEQUENCE [LARGE SCALE GENOMIC DNA]</scope>
    <source>
        <strain evidence="3 4">DSM 52655</strain>
    </source>
</reference>
<proteinExistence type="predicted"/>
<sequence>MDEKKKKSEANGEEPERLGPYVIQEQVQQSHDSQEQLYLATHETSGAKALVRKHSSEEDAAPRKDWRVLFGSWASGGYSAMEVEHTDWARALDRQSAESMLLTLESVLEEVRRMARAVSGTHEPRFRWSLGLGMASAAMVCALLFALVRLAPVSQPPSSPETLASAPPASGSHEEPAAGENLDMPTHGVLVDTADAGQSVLARPLPREPFKGQKRPPCHRYAEVELVGACWMPHELKAPCPDVLYEHQGKCYSPAFSAKPPPSSLGQ</sequence>
<dbReference type="Proteomes" id="UP000217257">
    <property type="component" value="Chromosome"/>
</dbReference>
<evidence type="ECO:0000256" key="1">
    <source>
        <dbReference type="SAM" id="MobiDB-lite"/>
    </source>
</evidence>
<evidence type="ECO:0000256" key="2">
    <source>
        <dbReference type="SAM" id="Phobius"/>
    </source>
</evidence>
<feature type="compositionally biased region" description="Basic and acidic residues" evidence="1">
    <location>
        <begin position="1"/>
        <end position="17"/>
    </location>
</feature>
<dbReference type="EMBL" id="CP022098">
    <property type="protein sequence ID" value="ATB36183.1"/>
    <property type="molecule type" value="Genomic_DNA"/>
</dbReference>
<feature type="region of interest" description="Disordered" evidence="1">
    <location>
        <begin position="156"/>
        <end position="185"/>
    </location>
</feature>
<feature type="region of interest" description="Disordered" evidence="1">
    <location>
        <begin position="1"/>
        <end position="21"/>
    </location>
</feature>
<evidence type="ECO:0000313" key="3">
    <source>
        <dbReference type="EMBL" id="ATB36183.1"/>
    </source>
</evidence>
<gene>
    <name evidence="3" type="ORF">CYFUS_001597</name>
</gene>
<keyword evidence="2" id="KW-0472">Membrane</keyword>
<dbReference type="RefSeq" id="WP_095984692.1">
    <property type="nucleotide sequence ID" value="NZ_CP022098.1"/>
</dbReference>
<keyword evidence="2" id="KW-0812">Transmembrane</keyword>
<evidence type="ECO:0000313" key="4">
    <source>
        <dbReference type="Proteomes" id="UP000217257"/>
    </source>
</evidence>
<protein>
    <submittedName>
        <fullName evidence="3">Uncharacterized protein</fullName>
    </submittedName>
</protein>
<accession>A0A250IY23</accession>
<keyword evidence="2" id="KW-1133">Transmembrane helix</keyword>
<dbReference type="KEGG" id="cfus:CYFUS_001597"/>
<organism evidence="3 4">
    <name type="scientific">Cystobacter fuscus</name>
    <dbReference type="NCBI Taxonomy" id="43"/>
    <lineage>
        <taxon>Bacteria</taxon>
        <taxon>Pseudomonadati</taxon>
        <taxon>Myxococcota</taxon>
        <taxon>Myxococcia</taxon>
        <taxon>Myxococcales</taxon>
        <taxon>Cystobacterineae</taxon>
        <taxon>Archangiaceae</taxon>
        <taxon>Cystobacter</taxon>
    </lineage>
</organism>
<feature type="transmembrane region" description="Helical" evidence="2">
    <location>
        <begin position="130"/>
        <end position="151"/>
    </location>
</feature>
<name>A0A250IY23_9BACT</name>
<dbReference type="AlphaFoldDB" id="A0A250IY23"/>